<dbReference type="Pfam" id="PF12937">
    <property type="entry name" value="F-box-like"/>
    <property type="match status" value="1"/>
</dbReference>
<organism evidence="3 4">
    <name type="scientific">Mycena albidolilacea</name>
    <dbReference type="NCBI Taxonomy" id="1033008"/>
    <lineage>
        <taxon>Eukaryota</taxon>
        <taxon>Fungi</taxon>
        <taxon>Dikarya</taxon>
        <taxon>Basidiomycota</taxon>
        <taxon>Agaricomycotina</taxon>
        <taxon>Agaricomycetes</taxon>
        <taxon>Agaricomycetidae</taxon>
        <taxon>Agaricales</taxon>
        <taxon>Marasmiineae</taxon>
        <taxon>Mycenaceae</taxon>
        <taxon>Mycena</taxon>
    </lineage>
</organism>
<feature type="domain" description="F-box" evidence="2">
    <location>
        <begin position="9"/>
        <end position="51"/>
    </location>
</feature>
<evidence type="ECO:0000256" key="1">
    <source>
        <dbReference type="SAM" id="MobiDB-lite"/>
    </source>
</evidence>
<dbReference type="EMBL" id="JARIHO010000006">
    <property type="protein sequence ID" value="KAJ7359889.1"/>
    <property type="molecule type" value="Genomic_DNA"/>
</dbReference>
<evidence type="ECO:0000313" key="4">
    <source>
        <dbReference type="Proteomes" id="UP001218218"/>
    </source>
</evidence>
<evidence type="ECO:0000313" key="3">
    <source>
        <dbReference type="EMBL" id="KAJ7359889.1"/>
    </source>
</evidence>
<comment type="caution">
    <text evidence="3">The sequence shown here is derived from an EMBL/GenBank/DDBJ whole genome shotgun (WGS) entry which is preliminary data.</text>
</comment>
<name>A0AAD7AJG8_9AGAR</name>
<proteinExistence type="predicted"/>
<dbReference type="Proteomes" id="UP001218218">
    <property type="component" value="Unassembled WGS sequence"/>
</dbReference>
<evidence type="ECO:0000259" key="2">
    <source>
        <dbReference type="Pfam" id="PF12937"/>
    </source>
</evidence>
<gene>
    <name evidence="3" type="ORF">DFH08DRAFT_1075216</name>
</gene>
<accession>A0AAD7AJG8</accession>
<dbReference type="InterPro" id="IPR001810">
    <property type="entry name" value="F-box_dom"/>
</dbReference>
<keyword evidence="4" id="KW-1185">Reference proteome</keyword>
<sequence length="494" mass="56498">MLTMGLQEQIPNELWLEIFRFLPPDALRHLSLTHNKFKGISRPLLYKQFHFHPYASGQGDTILLPSPTEVNQTMERLDFWCSDEIAPNVRSCEITPWRMIGPVWSRWETKSLTRPPLTSSWYRYSSAWDSSPVFGNSMPMGFTSHSPEWLVYVAPSLTSLRLENCGVATGAHIDTSSMSLGVSHFLFHHIVTDAAGNGDLWIPLLCPEVPLELDITLNPRIFGDDIPSFPHVHRLSTTMNLSTMSYNLSILSKFPAVQTFSMDGWGQWLRHEPDVLVKASSLFPDLRQYTDPCATIALFLLRPTLTHLTIEYCSPVDLTAELHRTLSLDLAAQLRRARGPNGITSFTASLDDLYIATLDTICEFFPRLTELRIDVTSYAEQYEYQDINPRATTFFDELMDISTLPATLERLALTWELEYDEPEEALTADFPAFDELRDALVWRCPSIKALWLDSHEFLFHWRRLLDGSEVEDTAEDAESSEEMRKGFTAFWDTQ</sequence>
<dbReference type="SUPFAM" id="SSF81383">
    <property type="entry name" value="F-box domain"/>
    <property type="match status" value="1"/>
</dbReference>
<protein>
    <recommendedName>
        <fullName evidence="2">F-box domain-containing protein</fullName>
    </recommendedName>
</protein>
<reference evidence="3" key="1">
    <citation type="submission" date="2023-03" db="EMBL/GenBank/DDBJ databases">
        <title>Massive genome expansion in bonnet fungi (Mycena s.s.) driven by repeated elements and novel gene families across ecological guilds.</title>
        <authorList>
            <consortium name="Lawrence Berkeley National Laboratory"/>
            <person name="Harder C.B."/>
            <person name="Miyauchi S."/>
            <person name="Viragh M."/>
            <person name="Kuo A."/>
            <person name="Thoen E."/>
            <person name="Andreopoulos B."/>
            <person name="Lu D."/>
            <person name="Skrede I."/>
            <person name="Drula E."/>
            <person name="Henrissat B."/>
            <person name="Morin E."/>
            <person name="Kohler A."/>
            <person name="Barry K."/>
            <person name="LaButti K."/>
            <person name="Morin E."/>
            <person name="Salamov A."/>
            <person name="Lipzen A."/>
            <person name="Mereny Z."/>
            <person name="Hegedus B."/>
            <person name="Baldrian P."/>
            <person name="Stursova M."/>
            <person name="Weitz H."/>
            <person name="Taylor A."/>
            <person name="Grigoriev I.V."/>
            <person name="Nagy L.G."/>
            <person name="Martin F."/>
            <person name="Kauserud H."/>
        </authorList>
    </citation>
    <scope>NUCLEOTIDE SEQUENCE</scope>
    <source>
        <strain evidence="3">CBHHK002</strain>
    </source>
</reference>
<dbReference type="InterPro" id="IPR036047">
    <property type="entry name" value="F-box-like_dom_sf"/>
</dbReference>
<dbReference type="AlphaFoldDB" id="A0AAD7AJG8"/>
<dbReference type="CDD" id="cd09917">
    <property type="entry name" value="F-box_SF"/>
    <property type="match status" value="1"/>
</dbReference>
<feature type="region of interest" description="Disordered" evidence="1">
    <location>
        <begin position="473"/>
        <end position="494"/>
    </location>
</feature>